<organism evidence="1">
    <name type="scientific">marine sediment metagenome</name>
    <dbReference type="NCBI Taxonomy" id="412755"/>
    <lineage>
        <taxon>unclassified sequences</taxon>
        <taxon>metagenomes</taxon>
        <taxon>ecological metagenomes</taxon>
    </lineage>
</organism>
<name>X1SYW7_9ZZZZ</name>
<dbReference type="AlphaFoldDB" id="X1SYW7"/>
<protein>
    <submittedName>
        <fullName evidence="1">Uncharacterized protein</fullName>
    </submittedName>
</protein>
<proteinExistence type="predicted"/>
<gene>
    <name evidence="1" type="ORF">S12H4_27546</name>
</gene>
<evidence type="ECO:0000313" key="1">
    <source>
        <dbReference type="EMBL" id="GAI98277.1"/>
    </source>
</evidence>
<reference evidence="1" key="1">
    <citation type="journal article" date="2014" name="Front. Microbiol.">
        <title>High frequency of phylogenetically diverse reductive dehalogenase-homologous genes in deep subseafloor sedimentary metagenomes.</title>
        <authorList>
            <person name="Kawai M."/>
            <person name="Futagami T."/>
            <person name="Toyoda A."/>
            <person name="Takaki Y."/>
            <person name="Nishi S."/>
            <person name="Hori S."/>
            <person name="Arai W."/>
            <person name="Tsubouchi T."/>
            <person name="Morono Y."/>
            <person name="Uchiyama I."/>
            <person name="Ito T."/>
            <person name="Fujiyama A."/>
            <person name="Inagaki F."/>
            <person name="Takami H."/>
        </authorList>
    </citation>
    <scope>NUCLEOTIDE SEQUENCE</scope>
    <source>
        <strain evidence="1">Expedition CK06-06</strain>
    </source>
</reference>
<comment type="caution">
    <text evidence="1">The sequence shown here is derived from an EMBL/GenBank/DDBJ whole genome shotgun (WGS) entry which is preliminary data.</text>
</comment>
<accession>X1SYW7</accession>
<dbReference type="EMBL" id="BARW01015733">
    <property type="protein sequence ID" value="GAI98277.1"/>
    <property type="molecule type" value="Genomic_DNA"/>
</dbReference>
<feature type="non-terminal residue" evidence="1">
    <location>
        <position position="37"/>
    </location>
</feature>
<sequence>MTYRHKDNDELALLGIGIRLFNDITTSFKLTLTGYYQ</sequence>